<proteinExistence type="predicted"/>
<name>A0A1I7X0M1_HETBA</name>
<reference evidence="3" key="1">
    <citation type="submission" date="2016-11" db="UniProtKB">
        <authorList>
            <consortium name="WormBaseParasite"/>
        </authorList>
    </citation>
    <scope>IDENTIFICATION</scope>
</reference>
<dbReference type="Proteomes" id="UP000095283">
    <property type="component" value="Unplaced"/>
</dbReference>
<dbReference type="AlphaFoldDB" id="A0A1I7X0M1"/>
<evidence type="ECO:0000313" key="2">
    <source>
        <dbReference type="Proteomes" id="UP000095283"/>
    </source>
</evidence>
<evidence type="ECO:0000313" key="3">
    <source>
        <dbReference type="WBParaSite" id="Hba_10942"/>
    </source>
</evidence>
<organism evidence="2 3">
    <name type="scientific">Heterorhabditis bacteriophora</name>
    <name type="common">Entomopathogenic nematode worm</name>
    <dbReference type="NCBI Taxonomy" id="37862"/>
    <lineage>
        <taxon>Eukaryota</taxon>
        <taxon>Metazoa</taxon>
        <taxon>Ecdysozoa</taxon>
        <taxon>Nematoda</taxon>
        <taxon>Chromadorea</taxon>
        <taxon>Rhabditida</taxon>
        <taxon>Rhabditina</taxon>
        <taxon>Rhabditomorpha</taxon>
        <taxon>Strongyloidea</taxon>
        <taxon>Heterorhabditidae</taxon>
        <taxon>Heterorhabditis</taxon>
    </lineage>
</organism>
<sequence>MVRSIAFVIFMPLAIGEQSLILFHSKVEYIMHKIEIFLIHKGIEGQRLRGFPVIGLTYNKIVTLPDQRTLLAKFPDLKVIDVERNPDFECNSLSNYDVIKIVSDCDKNISEISRVPRIFRPTKDCDFSCQAQRHYNQLHDYVLHLWDILREKYHNFDYDATMQKIEKFFTEVVQKINTLGKDIHNNFNKESIRQLNSTESASDQKEVEIPT</sequence>
<protein>
    <submittedName>
        <fullName evidence="3">Recep_L_domain domain-containing protein</fullName>
    </submittedName>
</protein>
<feature type="chain" id="PRO_5009310941" evidence="1">
    <location>
        <begin position="17"/>
        <end position="211"/>
    </location>
</feature>
<dbReference type="SUPFAM" id="SSF52540">
    <property type="entry name" value="P-loop containing nucleoside triphosphate hydrolases"/>
    <property type="match status" value="1"/>
</dbReference>
<accession>A0A1I7X0M1</accession>
<keyword evidence="2" id="KW-1185">Reference proteome</keyword>
<dbReference type="InterPro" id="IPR027417">
    <property type="entry name" value="P-loop_NTPase"/>
</dbReference>
<dbReference type="WBParaSite" id="Hba_10942">
    <property type="protein sequence ID" value="Hba_10942"/>
    <property type="gene ID" value="Hba_10942"/>
</dbReference>
<keyword evidence="1" id="KW-0732">Signal</keyword>
<evidence type="ECO:0000256" key="1">
    <source>
        <dbReference type="SAM" id="SignalP"/>
    </source>
</evidence>
<feature type="signal peptide" evidence="1">
    <location>
        <begin position="1"/>
        <end position="16"/>
    </location>
</feature>